<dbReference type="SUPFAM" id="SSF69572">
    <property type="entry name" value="Activating enzymes of the ubiquitin-like proteins"/>
    <property type="match status" value="1"/>
</dbReference>
<reference evidence="2 3" key="1">
    <citation type="submission" date="2020-01" db="EMBL/GenBank/DDBJ databases">
        <title>Anaeroalcalibacter tamaniensis gen. nov., sp. nov., moderately halophilic strictly anaerobic fermenter bacterium from mud volcano of Taman peninsula.</title>
        <authorList>
            <person name="Frolova A."/>
            <person name="Merkel A.Y."/>
            <person name="Slobodkin A.I."/>
        </authorList>
    </citation>
    <scope>NUCLEOTIDE SEQUENCE [LARGE SCALE GENOMIC DNA]</scope>
    <source>
        <strain evidence="2 3">F-3ap</strain>
    </source>
</reference>
<protein>
    <submittedName>
        <fullName evidence="2">tRNA threonylcarbamoyladenosine dehydratase</fullName>
    </submittedName>
</protein>
<accession>A0A7X5HX09</accession>
<dbReference type="InterPro" id="IPR035985">
    <property type="entry name" value="Ubiquitin-activating_enz"/>
</dbReference>
<comment type="caution">
    <text evidence="2">The sequence shown here is derived from an EMBL/GenBank/DDBJ whole genome shotgun (WGS) entry which is preliminary data.</text>
</comment>
<feature type="domain" description="THIF-type NAD/FAD binding fold" evidence="1">
    <location>
        <begin position="2"/>
        <end position="231"/>
    </location>
</feature>
<dbReference type="Proteomes" id="UP000461585">
    <property type="component" value="Unassembled WGS sequence"/>
</dbReference>
<evidence type="ECO:0000313" key="2">
    <source>
        <dbReference type="EMBL" id="NDL68036.1"/>
    </source>
</evidence>
<dbReference type="CDD" id="cd00755">
    <property type="entry name" value="YgdL_like"/>
    <property type="match status" value="1"/>
</dbReference>
<dbReference type="InterPro" id="IPR045886">
    <property type="entry name" value="ThiF/MoeB/HesA"/>
</dbReference>
<keyword evidence="3" id="KW-1185">Reference proteome</keyword>
<dbReference type="Pfam" id="PF00899">
    <property type="entry name" value="ThiF"/>
    <property type="match status" value="1"/>
</dbReference>
<proteinExistence type="predicted"/>
<dbReference type="PANTHER" id="PTHR43267">
    <property type="entry name" value="TRNA THREONYLCARBAMOYLADENOSINE DEHYDRATASE"/>
    <property type="match status" value="1"/>
</dbReference>
<dbReference type="Gene3D" id="3.40.50.720">
    <property type="entry name" value="NAD(P)-binding Rossmann-like Domain"/>
    <property type="match status" value="1"/>
</dbReference>
<dbReference type="GO" id="GO:0008641">
    <property type="term" value="F:ubiquitin-like modifier activating enzyme activity"/>
    <property type="evidence" value="ECO:0007669"/>
    <property type="project" value="InterPro"/>
</dbReference>
<dbReference type="EMBL" id="JAAEEH010000026">
    <property type="protein sequence ID" value="NDL68036.1"/>
    <property type="molecule type" value="Genomic_DNA"/>
</dbReference>
<dbReference type="GO" id="GO:0061503">
    <property type="term" value="F:tRNA threonylcarbamoyladenosine dehydratase"/>
    <property type="evidence" value="ECO:0007669"/>
    <property type="project" value="TreeGrafter"/>
</dbReference>
<gene>
    <name evidence="2" type="ORF">GXN74_09820</name>
</gene>
<dbReference type="GO" id="GO:0061504">
    <property type="term" value="P:cyclic threonylcarbamoyladenosine biosynthetic process"/>
    <property type="evidence" value="ECO:0007669"/>
    <property type="project" value="TreeGrafter"/>
</dbReference>
<dbReference type="InterPro" id="IPR000594">
    <property type="entry name" value="ThiF_NAD_FAD-bd"/>
</dbReference>
<dbReference type="RefSeq" id="WP_162370780.1">
    <property type="nucleotide sequence ID" value="NZ_JAAEEH010000026.1"/>
</dbReference>
<dbReference type="PANTHER" id="PTHR43267:SF1">
    <property type="entry name" value="TRNA THREONYLCARBAMOYLADENOSINE DEHYDRATASE"/>
    <property type="match status" value="1"/>
</dbReference>
<sequence>MEVLRNATVAVFGLGGVGSYVVEGLVRSGIGCLHLVDHDKVDVTNINRQLIATQRTLGREKVDVARERVLDINPHARVECHPTFFLPENAESFDFARYDYVVDAIDTVSAKLALVEACGKAGTPIISSMGTGNKLDPTRLEVADIYETSVCPLAKVMRKELRARGVERLKVVYSREEPLSPRAEEMEDAGLSAASGAVGTRKRQTPGSVAFVPPVAGLIIAGEVVKDLLKESSSR</sequence>
<evidence type="ECO:0000259" key="1">
    <source>
        <dbReference type="Pfam" id="PF00899"/>
    </source>
</evidence>
<dbReference type="AlphaFoldDB" id="A0A7X5HX09"/>
<evidence type="ECO:0000313" key="3">
    <source>
        <dbReference type="Proteomes" id="UP000461585"/>
    </source>
</evidence>
<organism evidence="2 3">
    <name type="scientific">Anaerotalea alkaliphila</name>
    <dbReference type="NCBI Taxonomy" id="2662126"/>
    <lineage>
        <taxon>Bacteria</taxon>
        <taxon>Bacillati</taxon>
        <taxon>Bacillota</taxon>
        <taxon>Clostridia</taxon>
        <taxon>Eubacteriales</taxon>
        <taxon>Anaerotalea</taxon>
    </lineage>
</organism>
<name>A0A7X5HX09_9FIRM</name>